<name>A0ABD2J9U7_HETSC</name>
<evidence type="ECO:0000256" key="1">
    <source>
        <dbReference type="SAM" id="MobiDB-lite"/>
    </source>
</evidence>
<gene>
    <name evidence="2" type="ORF">niasHS_008654</name>
</gene>
<feature type="compositionally biased region" description="Basic and acidic residues" evidence="1">
    <location>
        <begin position="122"/>
        <end position="132"/>
    </location>
</feature>
<comment type="caution">
    <text evidence="2">The sequence shown here is derived from an EMBL/GenBank/DDBJ whole genome shotgun (WGS) entry which is preliminary data.</text>
</comment>
<dbReference type="EMBL" id="JBICCN010000182">
    <property type="protein sequence ID" value="KAL3087335.1"/>
    <property type="molecule type" value="Genomic_DNA"/>
</dbReference>
<feature type="region of interest" description="Disordered" evidence="1">
    <location>
        <begin position="177"/>
        <end position="220"/>
    </location>
</feature>
<dbReference type="AlphaFoldDB" id="A0ABD2J9U7"/>
<organism evidence="2 3">
    <name type="scientific">Heterodera schachtii</name>
    <name type="common">Sugarbeet cyst nematode worm</name>
    <name type="synonym">Tylenchus schachtii</name>
    <dbReference type="NCBI Taxonomy" id="97005"/>
    <lineage>
        <taxon>Eukaryota</taxon>
        <taxon>Metazoa</taxon>
        <taxon>Ecdysozoa</taxon>
        <taxon>Nematoda</taxon>
        <taxon>Chromadorea</taxon>
        <taxon>Rhabditida</taxon>
        <taxon>Tylenchina</taxon>
        <taxon>Tylenchomorpha</taxon>
        <taxon>Tylenchoidea</taxon>
        <taxon>Heteroderidae</taxon>
        <taxon>Heteroderinae</taxon>
        <taxon>Heterodera</taxon>
    </lineage>
</organism>
<evidence type="ECO:0000313" key="2">
    <source>
        <dbReference type="EMBL" id="KAL3087335.1"/>
    </source>
</evidence>
<protein>
    <recommendedName>
        <fullName evidence="4">Alba domain-containing protein</fullName>
    </recommendedName>
</protein>
<feature type="region of interest" description="Disordered" evidence="1">
    <location>
        <begin position="95"/>
        <end position="132"/>
    </location>
</feature>
<proteinExistence type="predicted"/>
<dbReference type="Proteomes" id="UP001620645">
    <property type="component" value="Unassembled WGS sequence"/>
</dbReference>
<feature type="compositionally biased region" description="Low complexity" evidence="1">
    <location>
        <begin position="95"/>
        <end position="104"/>
    </location>
</feature>
<accession>A0ABD2J9U7</accession>
<evidence type="ECO:0008006" key="4">
    <source>
        <dbReference type="Google" id="ProtNLM"/>
    </source>
</evidence>
<reference evidence="2 3" key="1">
    <citation type="submission" date="2024-10" db="EMBL/GenBank/DDBJ databases">
        <authorList>
            <person name="Kim D."/>
        </authorList>
    </citation>
    <scope>NUCLEOTIDE SEQUENCE [LARGE SCALE GENOMIC DNA]</scope>
    <source>
        <strain evidence="2">Taebaek</strain>
    </source>
</reference>
<keyword evidence="3" id="KW-1185">Reference proteome</keyword>
<sequence>MDDPKTHNSSFPEQFIAKNALHFAFRKHTKIERILKRIDVELQKGGTESGVRQLLFHGIGDGCERCVSCVEVLKSRLASQGKNVFQWNALSNKTTSSTTTATSSKCDEMEALKISENSPKNGTDKPSKKDENCPQPVLAILISLDPFPTTDGDNLQHSLSQQRNDQQQNLPPFFAAQLDENNGQPKQKRTKKIGVGMAKRTKTGAGNNKWKRPAKGATAK</sequence>
<evidence type="ECO:0000313" key="3">
    <source>
        <dbReference type="Proteomes" id="UP001620645"/>
    </source>
</evidence>